<dbReference type="EMBL" id="JBHTMV010000009">
    <property type="protein sequence ID" value="MFD1294676.1"/>
    <property type="molecule type" value="Genomic_DNA"/>
</dbReference>
<evidence type="ECO:0000313" key="2">
    <source>
        <dbReference type="Proteomes" id="UP001597241"/>
    </source>
</evidence>
<dbReference type="Proteomes" id="UP001597241">
    <property type="component" value="Unassembled WGS sequence"/>
</dbReference>
<evidence type="ECO:0000313" key="1">
    <source>
        <dbReference type="EMBL" id="MFD1294676.1"/>
    </source>
</evidence>
<keyword evidence="2" id="KW-1185">Reference proteome</keyword>
<name>A0ABW3WSM5_9FLAO</name>
<dbReference type="RefSeq" id="WP_386809978.1">
    <property type="nucleotide sequence ID" value="NZ_JBHTMV010000009.1"/>
</dbReference>
<protein>
    <submittedName>
        <fullName evidence="1">Uncharacterized protein</fullName>
    </submittedName>
</protein>
<reference evidence="2" key="1">
    <citation type="journal article" date="2019" name="Int. J. Syst. Evol. Microbiol.">
        <title>The Global Catalogue of Microorganisms (GCM) 10K type strain sequencing project: providing services to taxonomists for standard genome sequencing and annotation.</title>
        <authorList>
            <consortium name="The Broad Institute Genomics Platform"/>
            <consortium name="The Broad Institute Genome Sequencing Center for Infectious Disease"/>
            <person name="Wu L."/>
            <person name="Ma J."/>
        </authorList>
    </citation>
    <scope>NUCLEOTIDE SEQUENCE [LARGE SCALE GENOMIC DNA]</scope>
    <source>
        <strain evidence="2">CCUG 62221</strain>
    </source>
</reference>
<organism evidence="1 2">
    <name type="scientific">Lutibacter holmesii</name>
    <dbReference type="NCBI Taxonomy" id="1137985"/>
    <lineage>
        <taxon>Bacteria</taxon>
        <taxon>Pseudomonadati</taxon>
        <taxon>Bacteroidota</taxon>
        <taxon>Flavobacteriia</taxon>
        <taxon>Flavobacteriales</taxon>
        <taxon>Flavobacteriaceae</taxon>
        <taxon>Lutibacter</taxon>
    </lineage>
</organism>
<proteinExistence type="predicted"/>
<gene>
    <name evidence="1" type="ORF">ACFQ5N_12600</name>
</gene>
<comment type="caution">
    <text evidence="1">The sequence shown here is derived from an EMBL/GenBank/DDBJ whole genome shotgun (WGS) entry which is preliminary data.</text>
</comment>
<accession>A0ABW3WSM5</accession>
<sequence length="50" mass="5529">MESLKEYKVRIHFNGWVSEIRIGASSSGSALAIAKLMFPKYLVTGSVKQV</sequence>